<dbReference type="Proteomes" id="UP001589776">
    <property type="component" value="Unassembled WGS sequence"/>
</dbReference>
<evidence type="ECO:0000256" key="3">
    <source>
        <dbReference type="ARBA" id="ARBA00023004"/>
    </source>
</evidence>
<keyword evidence="1" id="KW-0001">2Fe-2S</keyword>
<dbReference type="CDD" id="cd03467">
    <property type="entry name" value="Rieske"/>
    <property type="match status" value="1"/>
</dbReference>
<protein>
    <submittedName>
        <fullName evidence="6">Rieske (2Fe-2S) protein</fullName>
    </submittedName>
</protein>
<reference evidence="6 7" key="1">
    <citation type="submission" date="2024-09" db="EMBL/GenBank/DDBJ databases">
        <authorList>
            <person name="Sun Q."/>
            <person name="Mori K."/>
        </authorList>
    </citation>
    <scope>NUCLEOTIDE SEQUENCE [LARGE SCALE GENOMIC DNA]</scope>
    <source>
        <strain evidence="6 7">CCM 7759</strain>
    </source>
</reference>
<dbReference type="Pfam" id="PF00355">
    <property type="entry name" value="Rieske"/>
    <property type="match status" value="1"/>
</dbReference>
<evidence type="ECO:0000313" key="6">
    <source>
        <dbReference type="EMBL" id="MFC0215264.1"/>
    </source>
</evidence>
<dbReference type="RefSeq" id="WP_377472708.1">
    <property type="nucleotide sequence ID" value="NZ_JBHLWN010000090.1"/>
</dbReference>
<dbReference type="PROSITE" id="PS51296">
    <property type="entry name" value="RIESKE"/>
    <property type="match status" value="1"/>
</dbReference>
<evidence type="ECO:0000313" key="7">
    <source>
        <dbReference type="Proteomes" id="UP001589776"/>
    </source>
</evidence>
<organism evidence="6 7">
    <name type="scientific">Paenibacillus chartarius</name>
    <dbReference type="NCBI Taxonomy" id="747481"/>
    <lineage>
        <taxon>Bacteria</taxon>
        <taxon>Bacillati</taxon>
        <taxon>Bacillota</taxon>
        <taxon>Bacilli</taxon>
        <taxon>Bacillales</taxon>
        <taxon>Paenibacillaceae</taxon>
        <taxon>Paenibacillus</taxon>
    </lineage>
</organism>
<keyword evidence="3" id="KW-0408">Iron</keyword>
<evidence type="ECO:0000256" key="1">
    <source>
        <dbReference type="ARBA" id="ARBA00022714"/>
    </source>
</evidence>
<dbReference type="InterPro" id="IPR017941">
    <property type="entry name" value="Rieske_2Fe-2S"/>
</dbReference>
<proteinExistence type="predicted"/>
<dbReference type="SUPFAM" id="SSF50022">
    <property type="entry name" value="ISP domain"/>
    <property type="match status" value="1"/>
</dbReference>
<name>A0ABV6DRJ1_9BACL</name>
<evidence type="ECO:0000256" key="4">
    <source>
        <dbReference type="ARBA" id="ARBA00023014"/>
    </source>
</evidence>
<dbReference type="Gene3D" id="2.102.10.10">
    <property type="entry name" value="Rieske [2Fe-2S] iron-sulphur domain"/>
    <property type="match status" value="1"/>
</dbReference>
<keyword evidence="7" id="KW-1185">Reference proteome</keyword>
<evidence type="ECO:0000259" key="5">
    <source>
        <dbReference type="PROSITE" id="PS51296"/>
    </source>
</evidence>
<dbReference type="EMBL" id="JBHLWN010000090">
    <property type="protein sequence ID" value="MFC0215264.1"/>
    <property type="molecule type" value="Genomic_DNA"/>
</dbReference>
<keyword evidence="4" id="KW-0411">Iron-sulfur</keyword>
<feature type="domain" description="Rieske" evidence="5">
    <location>
        <begin position="3"/>
        <end position="94"/>
    </location>
</feature>
<dbReference type="InterPro" id="IPR036922">
    <property type="entry name" value="Rieske_2Fe-2S_sf"/>
</dbReference>
<evidence type="ECO:0000256" key="2">
    <source>
        <dbReference type="ARBA" id="ARBA00022723"/>
    </source>
</evidence>
<gene>
    <name evidence="6" type="ORF">ACFFK0_22995</name>
</gene>
<comment type="caution">
    <text evidence="6">The sequence shown here is derived from an EMBL/GenBank/DDBJ whole genome shotgun (WGS) entry which is preliminary data.</text>
</comment>
<keyword evidence="2" id="KW-0479">Metal-binding</keyword>
<accession>A0ABV6DRJ1</accession>
<sequence length="97" mass="10959">MNQVTIGTADQFDSFPAEIVLDRRPYYLMKEDGAYRLVSRRCPHAGYTVDIEDGEFVCPMHGWTFETDTGRCHNVPSAMLAMYEVIVEDGTLIAILP</sequence>